<evidence type="ECO:0000256" key="1">
    <source>
        <dbReference type="SAM" id="SignalP"/>
    </source>
</evidence>
<feature type="signal peptide" evidence="1">
    <location>
        <begin position="1"/>
        <end position="23"/>
    </location>
</feature>
<sequence>MKKIMGLCLAMVLILSFSSSAFASAILIDNLTHRSTSDFKDSFTLNEKNGKTLNVHVKNRHSTDPVYLTVTGSSEKKIRAEEEITVPVEVKGKEKKINIKVTNKTGHRMDLFIHARQF</sequence>
<name>A0ABS8Y9E7_9BACL</name>
<protein>
    <submittedName>
        <fullName evidence="2">Uncharacterized protein</fullName>
    </submittedName>
</protein>
<gene>
    <name evidence="2" type="ORF">LQV63_04000</name>
</gene>
<keyword evidence="3" id="KW-1185">Reference proteome</keyword>
<evidence type="ECO:0000313" key="2">
    <source>
        <dbReference type="EMBL" id="MCE5168476.1"/>
    </source>
</evidence>
<reference evidence="2 3" key="1">
    <citation type="submission" date="2021-11" db="EMBL/GenBank/DDBJ databases">
        <title>Draft genome sequence of Paenibacillus profundus YoMME, a new Gram-positive bacteria with exoelectrogenic properties.</title>
        <authorList>
            <person name="Hubenova Y."/>
            <person name="Hubenova E."/>
            <person name="Manasiev Y."/>
            <person name="Peykov S."/>
            <person name="Mitov M."/>
        </authorList>
    </citation>
    <scope>NUCLEOTIDE SEQUENCE [LARGE SCALE GENOMIC DNA]</scope>
    <source>
        <strain evidence="2 3">YoMME</strain>
    </source>
</reference>
<accession>A0ABS8Y9E7</accession>
<dbReference type="Proteomes" id="UP001199916">
    <property type="component" value="Unassembled WGS sequence"/>
</dbReference>
<comment type="caution">
    <text evidence="2">The sequence shown here is derived from an EMBL/GenBank/DDBJ whole genome shotgun (WGS) entry which is preliminary data.</text>
</comment>
<keyword evidence="1" id="KW-0732">Signal</keyword>
<feature type="chain" id="PRO_5046112494" evidence="1">
    <location>
        <begin position="24"/>
        <end position="118"/>
    </location>
</feature>
<organism evidence="2 3">
    <name type="scientific">Paenibacillus profundus</name>
    <dbReference type="NCBI Taxonomy" id="1173085"/>
    <lineage>
        <taxon>Bacteria</taxon>
        <taxon>Bacillati</taxon>
        <taxon>Bacillota</taxon>
        <taxon>Bacilli</taxon>
        <taxon>Bacillales</taxon>
        <taxon>Paenibacillaceae</taxon>
        <taxon>Paenibacillus</taxon>
    </lineage>
</organism>
<dbReference type="EMBL" id="JAJNBZ010000002">
    <property type="protein sequence ID" value="MCE5168476.1"/>
    <property type="molecule type" value="Genomic_DNA"/>
</dbReference>
<proteinExistence type="predicted"/>
<dbReference type="RefSeq" id="WP_233695726.1">
    <property type="nucleotide sequence ID" value="NZ_JAJNBZ010000002.1"/>
</dbReference>
<evidence type="ECO:0000313" key="3">
    <source>
        <dbReference type="Proteomes" id="UP001199916"/>
    </source>
</evidence>